<keyword evidence="2" id="KW-1185">Reference proteome</keyword>
<dbReference type="AlphaFoldDB" id="A0AAD5PBJ4"/>
<evidence type="ECO:0000313" key="1">
    <source>
        <dbReference type="EMBL" id="KAI9255156.1"/>
    </source>
</evidence>
<name>A0AAD5PBJ4_9FUNG</name>
<sequence length="237" mass="27478">MDKHQYTKIYRSLNRFEAFEIPNEIAMRWSAEMTNMLGYRFLKCKDSGLLKRDNGVDEEERTKNQRNTFIKYLFEASQQDDESVMIIADAFNAIIKKLPSWTDHKHTEDTFGYLYLNVFLDHVFCQSSNLLLPKWASSMLFACKNGEANIYEDKFEPDFTVYTKKRIQKFDLLAMEMKKPNSLPGPYSDMTKLGKEMKLMTDDLALTGVSSPKVCGMLVQGEACKTFRMNLQNEGVT</sequence>
<accession>A0AAD5PBJ4</accession>
<proteinExistence type="predicted"/>
<reference evidence="1" key="2">
    <citation type="submission" date="2023-02" db="EMBL/GenBank/DDBJ databases">
        <authorList>
            <consortium name="DOE Joint Genome Institute"/>
            <person name="Mondo S.J."/>
            <person name="Chang Y."/>
            <person name="Wang Y."/>
            <person name="Ahrendt S."/>
            <person name="Andreopoulos W."/>
            <person name="Barry K."/>
            <person name="Beard J."/>
            <person name="Benny G.L."/>
            <person name="Blankenship S."/>
            <person name="Bonito G."/>
            <person name="Cuomo C."/>
            <person name="Desiro A."/>
            <person name="Gervers K.A."/>
            <person name="Hundley H."/>
            <person name="Kuo A."/>
            <person name="LaButti K."/>
            <person name="Lang B.F."/>
            <person name="Lipzen A."/>
            <person name="O'Donnell K."/>
            <person name="Pangilinan J."/>
            <person name="Reynolds N."/>
            <person name="Sandor L."/>
            <person name="Smith M.W."/>
            <person name="Tsang A."/>
            <person name="Grigoriev I.V."/>
            <person name="Stajich J.E."/>
            <person name="Spatafora J.W."/>
        </authorList>
    </citation>
    <scope>NUCLEOTIDE SEQUENCE</scope>
    <source>
        <strain evidence="1">RSA 2281</strain>
    </source>
</reference>
<comment type="caution">
    <text evidence="1">The sequence shown here is derived from an EMBL/GenBank/DDBJ whole genome shotgun (WGS) entry which is preliminary data.</text>
</comment>
<protein>
    <submittedName>
        <fullName evidence="1">Uncharacterized protein</fullName>
    </submittedName>
</protein>
<reference evidence="1" key="1">
    <citation type="journal article" date="2022" name="IScience">
        <title>Evolution of zygomycete secretomes and the origins of terrestrial fungal ecologies.</title>
        <authorList>
            <person name="Chang Y."/>
            <person name="Wang Y."/>
            <person name="Mondo S."/>
            <person name="Ahrendt S."/>
            <person name="Andreopoulos W."/>
            <person name="Barry K."/>
            <person name="Beard J."/>
            <person name="Benny G.L."/>
            <person name="Blankenship S."/>
            <person name="Bonito G."/>
            <person name="Cuomo C."/>
            <person name="Desiro A."/>
            <person name="Gervers K.A."/>
            <person name="Hundley H."/>
            <person name="Kuo A."/>
            <person name="LaButti K."/>
            <person name="Lang B.F."/>
            <person name="Lipzen A."/>
            <person name="O'Donnell K."/>
            <person name="Pangilinan J."/>
            <person name="Reynolds N."/>
            <person name="Sandor L."/>
            <person name="Smith M.E."/>
            <person name="Tsang A."/>
            <person name="Grigoriev I.V."/>
            <person name="Stajich J.E."/>
            <person name="Spatafora J.W."/>
        </authorList>
    </citation>
    <scope>NUCLEOTIDE SEQUENCE</scope>
    <source>
        <strain evidence="1">RSA 2281</strain>
    </source>
</reference>
<dbReference type="EMBL" id="JAIXMP010000023">
    <property type="protein sequence ID" value="KAI9255156.1"/>
    <property type="molecule type" value="Genomic_DNA"/>
</dbReference>
<evidence type="ECO:0000313" key="2">
    <source>
        <dbReference type="Proteomes" id="UP001209540"/>
    </source>
</evidence>
<dbReference type="Proteomes" id="UP001209540">
    <property type="component" value="Unassembled WGS sequence"/>
</dbReference>
<organism evidence="1 2">
    <name type="scientific">Phascolomyces articulosus</name>
    <dbReference type="NCBI Taxonomy" id="60185"/>
    <lineage>
        <taxon>Eukaryota</taxon>
        <taxon>Fungi</taxon>
        <taxon>Fungi incertae sedis</taxon>
        <taxon>Mucoromycota</taxon>
        <taxon>Mucoromycotina</taxon>
        <taxon>Mucoromycetes</taxon>
        <taxon>Mucorales</taxon>
        <taxon>Lichtheimiaceae</taxon>
        <taxon>Phascolomyces</taxon>
    </lineage>
</organism>
<gene>
    <name evidence="1" type="ORF">BDA99DRAFT_562428</name>
</gene>